<accession>A0A1W6WYH6</accession>
<keyword evidence="4 7" id="KW-0548">Nucleotidyltransferase</keyword>
<dbReference type="PANTHER" id="PTHR43197:SF1">
    <property type="entry name" value="UTP--GLUCOSE-1-PHOSPHATE URIDYLYLTRANSFERASE"/>
    <property type="match status" value="1"/>
</dbReference>
<evidence type="ECO:0000256" key="5">
    <source>
        <dbReference type="ARBA" id="ARBA00048128"/>
    </source>
</evidence>
<dbReference type="EC" id="2.7.7.9" evidence="2"/>
<evidence type="ECO:0000256" key="2">
    <source>
        <dbReference type="ARBA" id="ARBA00012415"/>
    </source>
</evidence>
<dbReference type="SUPFAM" id="SSF53448">
    <property type="entry name" value="Nucleotide-diphospho-sugar transferases"/>
    <property type="match status" value="1"/>
</dbReference>
<dbReference type="Gene3D" id="3.90.550.10">
    <property type="entry name" value="Spore Coat Polysaccharide Biosynthesis Protein SpsA, Chain A"/>
    <property type="match status" value="1"/>
</dbReference>
<name>A0A1W6WYH6_BACTU</name>
<evidence type="ECO:0000313" key="7">
    <source>
        <dbReference type="EMBL" id="ARP61263.1"/>
    </source>
</evidence>
<dbReference type="InterPro" id="IPR005835">
    <property type="entry name" value="NTP_transferase_dom"/>
</dbReference>
<dbReference type="PANTHER" id="PTHR43197">
    <property type="entry name" value="UTP--GLUCOSE-1-PHOSPHATE URIDYLYLTRANSFERASE"/>
    <property type="match status" value="1"/>
</dbReference>
<organism evidence="7 8">
    <name type="scientific">Bacillus thuringiensis</name>
    <dbReference type="NCBI Taxonomy" id="1428"/>
    <lineage>
        <taxon>Bacteria</taxon>
        <taxon>Bacillati</taxon>
        <taxon>Bacillota</taxon>
        <taxon>Bacilli</taxon>
        <taxon>Bacillales</taxon>
        <taxon>Bacillaceae</taxon>
        <taxon>Bacillus</taxon>
        <taxon>Bacillus cereus group</taxon>
    </lineage>
</organism>
<gene>
    <name evidence="7" type="ORF">CAB88_30030</name>
</gene>
<dbReference type="AlphaFoldDB" id="A0A1W6WYH6"/>
<proteinExistence type="inferred from homology"/>
<comment type="catalytic activity">
    <reaction evidence="5">
        <text>alpha-D-glucose 1-phosphate + UTP + H(+) = UDP-alpha-D-glucose + diphosphate</text>
        <dbReference type="Rhea" id="RHEA:19889"/>
        <dbReference type="ChEBI" id="CHEBI:15378"/>
        <dbReference type="ChEBI" id="CHEBI:33019"/>
        <dbReference type="ChEBI" id="CHEBI:46398"/>
        <dbReference type="ChEBI" id="CHEBI:58601"/>
        <dbReference type="ChEBI" id="CHEBI:58885"/>
        <dbReference type="EC" id="2.7.7.9"/>
    </reaction>
</comment>
<dbReference type="InterPro" id="IPR029044">
    <property type="entry name" value="Nucleotide-diphossugar_trans"/>
</dbReference>
<keyword evidence="3 7" id="KW-0808">Transferase</keyword>
<evidence type="ECO:0000256" key="1">
    <source>
        <dbReference type="ARBA" id="ARBA00006890"/>
    </source>
</evidence>
<dbReference type="GO" id="GO:0006011">
    <property type="term" value="P:UDP-alpha-D-glucose metabolic process"/>
    <property type="evidence" value="ECO:0007669"/>
    <property type="project" value="InterPro"/>
</dbReference>
<reference evidence="7 8" key="1">
    <citation type="submission" date="2017-04" db="EMBL/GenBank/DDBJ databases">
        <title>Complete Genome Sequence of Bacillus thuringiensis type Strain ATCC 10792.</title>
        <authorList>
            <person name="Oh D.-H."/>
            <person name="Park B.-J."/>
            <person name="Shuai W."/>
            <person name="Chelliah R."/>
        </authorList>
    </citation>
    <scope>NUCLEOTIDE SEQUENCE [LARGE SCALE GENOMIC DNA]</scope>
    <source>
        <strain evidence="7 8">ATCC 10792</strain>
        <plasmid evidence="7 8">poh1</plasmid>
    </source>
</reference>
<evidence type="ECO:0000259" key="6">
    <source>
        <dbReference type="Pfam" id="PF00483"/>
    </source>
</evidence>
<feature type="domain" description="Nucleotidyl transferase" evidence="6">
    <location>
        <begin position="4"/>
        <end position="261"/>
    </location>
</feature>
<evidence type="ECO:0000256" key="3">
    <source>
        <dbReference type="ARBA" id="ARBA00022679"/>
    </source>
</evidence>
<dbReference type="GO" id="GO:0003983">
    <property type="term" value="F:UTP:glucose-1-phosphate uridylyltransferase activity"/>
    <property type="evidence" value="ECO:0007669"/>
    <property type="project" value="UniProtKB-EC"/>
</dbReference>
<dbReference type="InterPro" id="IPR005771">
    <property type="entry name" value="GalU_uridylyltTrfase_bac/arc"/>
</dbReference>
<geneLocation type="plasmid" evidence="7 8">
    <name>poh1</name>
</geneLocation>
<comment type="similarity">
    <text evidence="1">Belongs to the UDPGP type 2 family.</text>
</comment>
<dbReference type="Pfam" id="PF00483">
    <property type="entry name" value="NTP_transferase"/>
    <property type="match status" value="1"/>
</dbReference>
<evidence type="ECO:0000313" key="8">
    <source>
        <dbReference type="Proteomes" id="UP000194143"/>
    </source>
</evidence>
<protein>
    <recommendedName>
        <fullName evidence="2">UTP--glucose-1-phosphate uridylyltransferase</fullName>
        <ecNumber evidence="2">2.7.7.9</ecNumber>
    </recommendedName>
</protein>
<evidence type="ECO:0000256" key="4">
    <source>
        <dbReference type="ARBA" id="ARBA00022695"/>
    </source>
</evidence>
<dbReference type="Proteomes" id="UP000194143">
    <property type="component" value="Plasmid poh1"/>
</dbReference>
<dbReference type="CDD" id="cd02541">
    <property type="entry name" value="UGPase_prokaryotic"/>
    <property type="match status" value="1"/>
</dbReference>
<keyword evidence="8" id="KW-1185">Reference proteome</keyword>
<dbReference type="RefSeq" id="WP_000591180.1">
    <property type="nucleotide sequence ID" value="NZ_CP021062.1"/>
</dbReference>
<dbReference type="GeneID" id="67470475"/>
<dbReference type="EMBL" id="CP021062">
    <property type="protein sequence ID" value="ARP61263.1"/>
    <property type="molecule type" value="Genomic_DNA"/>
</dbReference>
<keyword evidence="7" id="KW-0614">Plasmid</keyword>
<sequence>MIKKAIIPAAGYGTRSLPITKVIPKEMFPIGNKPAIHYIVEEAVKSGVEQILIVLSSRKDLIVDYFDQSLELEAFLEKEKKSHLLKELTVPKIQIHYIRQPYAKGLGEAIKLGETFIGNEPFAVLLPDDIVVSDKETALSQLIKIYKEKKNSVIGIHRVPNECVEKYGIIAGNIVKGDCIDVTNIVEKPKVNPPSNLAVIGRYVFTPDIFPLLKNLQPGVGGEYQLTDAIHSLIMTKKVYGKMIKGKRFDIGQEDEYMQLLNLLYAKNKVSKY</sequence>
<dbReference type="SMR" id="A0A1W6WYH6"/>